<evidence type="ECO:0000256" key="7">
    <source>
        <dbReference type="PROSITE-ProRule" id="PRU01373"/>
    </source>
</evidence>
<evidence type="ECO:0000313" key="10">
    <source>
        <dbReference type="Proteomes" id="UP001239909"/>
    </source>
</evidence>
<dbReference type="Proteomes" id="UP001239909">
    <property type="component" value="Unassembled WGS sequence"/>
</dbReference>
<keyword evidence="6 7" id="KW-0961">Cell wall biogenesis/degradation</keyword>
<dbReference type="InterPro" id="IPR002477">
    <property type="entry name" value="Peptidoglycan-bd-like"/>
</dbReference>
<keyword evidence="4 7" id="KW-0133">Cell shape</keyword>
<feature type="domain" description="L,D-TPase catalytic" evidence="8">
    <location>
        <begin position="364"/>
        <end position="538"/>
    </location>
</feature>
<dbReference type="EMBL" id="BSYI01000028">
    <property type="protein sequence ID" value="GMG84046.1"/>
    <property type="molecule type" value="Genomic_DNA"/>
</dbReference>
<evidence type="ECO:0000313" key="9">
    <source>
        <dbReference type="EMBL" id="GMG84046.1"/>
    </source>
</evidence>
<organism evidence="9 10">
    <name type="scientific">Paralimibaculum aggregatum</name>
    <dbReference type="NCBI Taxonomy" id="3036245"/>
    <lineage>
        <taxon>Bacteria</taxon>
        <taxon>Pseudomonadati</taxon>
        <taxon>Pseudomonadota</taxon>
        <taxon>Alphaproteobacteria</taxon>
        <taxon>Rhodobacterales</taxon>
        <taxon>Paracoccaceae</taxon>
        <taxon>Paralimibaculum</taxon>
    </lineage>
</organism>
<keyword evidence="5 7" id="KW-0573">Peptidoglycan synthesis</keyword>
<evidence type="ECO:0000256" key="3">
    <source>
        <dbReference type="ARBA" id="ARBA00022679"/>
    </source>
</evidence>
<evidence type="ECO:0000256" key="4">
    <source>
        <dbReference type="ARBA" id="ARBA00022960"/>
    </source>
</evidence>
<dbReference type="RefSeq" id="WP_285672979.1">
    <property type="nucleotide sequence ID" value="NZ_BSYI01000028.1"/>
</dbReference>
<dbReference type="InterPro" id="IPR005490">
    <property type="entry name" value="LD_TPept_cat_dom"/>
</dbReference>
<evidence type="ECO:0000256" key="6">
    <source>
        <dbReference type="ARBA" id="ARBA00023316"/>
    </source>
</evidence>
<dbReference type="Pfam" id="PF01471">
    <property type="entry name" value="PG_binding_1"/>
    <property type="match status" value="1"/>
</dbReference>
<sequence length="600" mass="64096">MRAISKLSADLSAPSRGTGLVRGAICAAVVGLLASAPLAGAQTVAQGLAEGAAAPAAAAPAYAPTPLSEALAAALAARRADDTVASFYAARGYQPIWLGRDAGTVPRLMALMSALERTAEHALPAGRYGRSALAADLRAEPLASEAERAAIELRLTEAFLRYGRDVSSGVLEPGKVDRELHHKPMRPDPSALLAGIANASDPAAMIGALAPSDPEYARLQARLAEYRGLARSAAWATVVPDGRTIRPGARSARVTALRERLAAMGELGAAAYGAERFGGSDGARVASNDIVTDAPLHSSGDPRLFDPALVAAVKSFQARHGLNQDGVVGPATLAALNESPADRARQIAVNLERLRWFNRDLGRRHVMVNLAGFEVALVQDGQTIFTSRVVVGKSTKHRTPEFSDEMEHMVVNPTWHVPASIAREEILPKLKQDPTYLSRKGMRLVGAGASAEEIDWSFVTPSSFPGRVKQRPGGGNALGRVKFMFPNKWSIYLHDTPSKSLFNRDRRAFSHGCVRVQKPFEFAYELLAPQRADGAAYFDAVLRRGREATIRLDDPVPVHLNYRTAWVDAAGVDQFRADVYGRDATVYAALAQSGVDVLAD</sequence>
<gene>
    <name evidence="9" type="ORF">LNKW23_32600</name>
</gene>
<reference evidence="9 10" key="1">
    <citation type="submission" date="2023-04" db="EMBL/GenBank/DDBJ databases">
        <title>Marinoamorphus aggregata gen. nov., sp. Nov., isolate from tissue of brittle star Ophioplocus japonicus.</title>
        <authorList>
            <person name="Kawano K."/>
            <person name="Sawayama S."/>
            <person name="Nakagawa S."/>
        </authorList>
    </citation>
    <scope>NUCLEOTIDE SEQUENCE [LARGE SCALE GENOMIC DNA]</scope>
    <source>
        <strain evidence="9 10">NKW23</strain>
    </source>
</reference>
<dbReference type="Pfam" id="PF03734">
    <property type="entry name" value="YkuD"/>
    <property type="match status" value="1"/>
</dbReference>
<dbReference type="InterPro" id="IPR038063">
    <property type="entry name" value="Transpep_catalytic_dom"/>
</dbReference>
<dbReference type="Gene3D" id="2.40.440.10">
    <property type="entry name" value="L,D-transpeptidase catalytic domain-like"/>
    <property type="match status" value="1"/>
</dbReference>
<feature type="active site" description="Nucleophile" evidence="7">
    <location>
        <position position="513"/>
    </location>
</feature>
<keyword evidence="3" id="KW-0808">Transferase</keyword>
<dbReference type="SUPFAM" id="SSF141523">
    <property type="entry name" value="L,D-transpeptidase catalytic domain-like"/>
    <property type="match status" value="1"/>
</dbReference>
<evidence type="ECO:0000256" key="2">
    <source>
        <dbReference type="ARBA" id="ARBA00005992"/>
    </source>
</evidence>
<accession>A0ABQ6LLG5</accession>
<dbReference type="CDD" id="cd16913">
    <property type="entry name" value="YkuD_like"/>
    <property type="match status" value="1"/>
</dbReference>
<dbReference type="PANTHER" id="PTHR41533">
    <property type="entry name" value="L,D-TRANSPEPTIDASE HI_1667-RELATED"/>
    <property type="match status" value="1"/>
</dbReference>
<dbReference type="InterPro" id="IPR036366">
    <property type="entry name" value="PGBDSf"/>
</dbReference>
<dbReference type="Pfam" id="PF20142">
    <property type="entry name" value="Scaffold"/>
    <property type="match status" value="1"/>
</dbReference>
<feature type="active site" description="Proton donor/acceptor" evidence="7">
    <location>
        <position position="494"/>
    </location>
</feature>
<dbReference type="PANTHER" id="PTHR41533:SF2">
    <property type="entry name" value="BLR7131 PROTEIN"/>
    <property type="match status" value="1"/>
</dbReference>
<comment type="similarity">
    <text evidence="2">Belongs to the YkuD family.</text>
</comment>
<dbReference type="InterPro" id="IPR045380">
    <property type="entry name" value="LD_TPept_scaffold_dom"/>
</dbReference>
<dbReference type="Gene3D" id="1.10.101.10">
    <property type="entry name" value="PGBD-like superfamily/PGBD"/>
    <property type="match status" value="1"/>
</dbReference>
<dbReference type="InterPro" id="IPR036365">
    <property type="entry name" value="PGBD-like_sf"/>
</dbReference>
<evidence type="ECO:0000259" key="8">
    <source>
        <dbReference type="PROSITE" id="PS52029"/>
    </source>
</evidence>
<proteinExistence type="inferred from homology"/>
<dbReference type="InterPro" id="IPR052905">
    <property type="entry name" value="LD-transpeptidase_YkuD-like"/>
</dbReference>
<dbReference type="PROSITE" id="PS52029">
    <property type="entry name" value="LD_TPASE"/>
    <property type="match status" value="1"/>
</dbReference>
<protein>
    <submittedName>
        <fullName evidence="9">L,D-transpeptidase family protein</fullName>
    </submittedName>
</protein>
<dbReference type="SUPFAM" id="SSF47090">
    <property type="entry name" value="PGBD-like"/>
    <property type="match status" value="1"/>
</dbReference>
<evidence type="ECO:0000256" key="1">
    <source>
        <dbReference type="ARBA" id="ARBA00004752"/>
    </source>
</evidence>
<comment type="caution">
    <text evidence="9">The sequence shown here is derived from an EMBL/GenBank/DDBJ whole genome shotgun (WGS) entry which is preliminary data.</text>
</comment>
<comment type="pathway">
    <text evidence="1 7">Cell wall biogenesis; peptidoglycan biosynthesis.</text>
</comment>
<keyword evidence="10" id="KW-1185">Reference proteome</keyword>
<name>A0ABQ6LLG5_9RHOB</name>
<evidence type="ECO:0000256" key="5">
    <source>
        <dbReference type="ARBA" id="ARBA00022984"/>
    </source>
</evidence>